<keyword evidence="3" id="KW-1185">Reference proteome</keyword>
<evidence type="ECO:0000313" key="2">
    <source>
        <dbReference type="EMBL" id="CAF4602723.1"/>
    </source>
</evidence>
<reference evidence="1" key="1">
    <citation type="submission" date="2021-02" db="EMBL/GenBank/DDBJ databases">
        <authorList>
            <person name="Nowell W R."/>
        </authorList>
    </citation>
    <scope>NUCLEOTIDE SEQUENCE</scope>
</reference>
<evidence type="ECO:0000313" key="1">
    <source>
        <dbReference type="EMBL" id="CAF1659100.1"/>
    </source>
</evidence>
<comment type="caution">
    <text evidence="1">The sequence shown here is derived from an EMBL/GenBank/DDBJ whole genome shotgun (WGS) entry which is preliminary data.</text>
</comment>
<dbReference type="EMBL" id="CAJNOQ010054950">
    <property type="protein sequence ID" value="CAF1659100.1"/>
    <property type="molecule type" value="Genomic_DNA"/>
</dbReference>
<dbReference type="AlphaFoldDB" id="A0A816EXQ9"/>
<sequence length="54" mass="6186">KCLPDLALDVPVAVFFFFGDFERDFDGDAERFFVPVEDVDDFGFFVALVVVEDF</sequence>
<evidence type="ECO:0000313" key="3">
    <source>
        <dbReference type="Proteomes" id="UP000663829"/>
    </source>
</evidence>
<proteinExistence type="predicted"/>
<organism evidence="1 3">
    <name type="scientific">Didymodactylos carnosus</name>
    <dbReference type="NCBI Taxonomy" id="1234261"/>
    <lineage>
        <taxon>Eukaryota</taxon>
        <taxon>Metazoa</taxon>
        <taxon>Spiralia</taxon>
        <taxon>Gnathifera</taxon>
        <taxon>Rotifera</taxon>
        <taxon>Eurotatoria</taxon>
        <taxon>Bdelloidea</taxon>
        <taxon>Philodinida</taxon>
        <taxon>Philodinidae</taxon>
        <taxon>Didymodactylos</taxon>
    </lineage>
</organism>
<gene>
    <name evidence="1" type="ORF">GPM918_LOCUS45899</name>
    <name evidence="2" type="ORF">SRO942_LOCUS48921</name>
</gene>
<accession>A0A816EXQ9</accession>
<dbReference type="Proteomes" id="UP000663829">
    <property type="component" value="Unassembled WGS sequence"/>
</dbReference>
<dbReference type="Proteomes" id="UP000681722">
    <property type="component" value="Unassembled WGS sequence"/>
</dbReference>
<feature type="non-terminal residue" evidence="1">
    <location>
        <position position="1"/>
    </location>
</feature>
<protein>
    <submittedName>
        <fullName evidence="1">Uncharacterized protein</fullName>
    </submittedName>
</protein>
<dbReference type="EMBL" id="CAJOBC010128186">
    <property type="protein sequence ID" value="CAF4602723.1"/>
    <property type="molecule type" value="Genomic_DNA"/>
</dbReference>
<name>A0A816EXQ9_9BILA</name>